<evidence type="ECO:0000313" key="2">
    <source>
        <dbReference type="Proteomes" id="UP000805649"/>
    </source>
</evidence>
<accession>A0ACC3YMC0</accession>
<protein>
    <submittedName>
        <fullName evidence="1">Uncharacterized protein</fullName>
    </submittedName>
</protein>
<evidence type="ECO:0000313" key="1">
    <source>
        <dbReference type="EMBL" id="KAL0932871.1"/>
    </source>
</evidence>
<organism evidence="1 2">
    <name type="scientific">Colletotrichum truncatum</name>
    <name type="common">Anthracnose fungus</name>
    <name type="synonym">Colletotrichum capsici</name>
    <dbReference type="NCBI Taxonomy" id="5467"/>
    <lineage>
        <taxon>Eukaryota</taxon>
        <taxon>Fungi</taxon>
        <taxon>Dikarya</taxon>
        <taxon>Ascomycota</taxon>
        <taxon>Pezizomycotina</taxon>
        <taxon>Sordariomycetes</taxon>
        <taxon>Hypocreomycetidae</taxon>
        <taxon>Glomerellales</taxon>
        <taxon>Glomerellaceae</taxon>
        <taxon>Colletotrichum</taxon>
        <taxon>Colletotrichum truncatum species complex</taxon>
    </lineage>
</organism>
<comment type="caution">
    <text evidence="1">The sequence shown here is derived from an EMBL/GenBank/DDBJ whole genome shotgun (WGS) entry which is preliminary data.</text>
</comment>
<keyword evidence="2" id="KW-1185">Reference proteome</keyword>
<proteinExistence type="predicted"/>
<sequence length="318" mass="35234">MSLELGIRASIYTLCLASGILKTVVQMITSEKNYSEFCQAVNSALQLQGLALLCTAIYQTFKRQLTLFHAICVLHLLSLLGFGLVAQRRYQGGGLNRWLVLAVFRVIIASAFTALTAYIWITAPTYGSQPDCNASTVYVVFGVSINATNQVFRYVILALMACMAFGWVMSMVIYAVMAQCWCGGVSSGMRWAKQANPDLETLKNVMGRIKVSDPKYKRNALGGQVVQPLIHTGINVYMIVTLEQIVTRNHVSAEEKDWTFGQVLAIFVLLGVVVEVVNILLPKLDGYVRETPAQNEIEMVQIRNGGDRRLLEDRPPSN</sequence>
<dbReference type="EMBL" id="VUJX02000008">
    <property type="protein sequence ID" value="KAL0932871.1"/>
    <property type="molecule type" value="Genomic_DNA"/>
</dbReference>
<reference evidence="1 2" key="1">
    <citation type="journal article" date="2020" name="Phytopathology">
        <title>Genome Sequence Resources of Colletotrichum truncatum, C. plurivorum, C. musicola, and C. sojae: Four Species Pathogenic to Soybean (Glycine max).</title>
        <authorList>
            <person name="Rogerio F."/>
            <person name="Boufleur T.R."/>
            <person name="Ciampi-Guillardi M."/>
            <person name="Sukno S.A."/>
            <person name="Thon M.R."/>
            <person name="Massola Junior N.S."/>
            <person name="Baroncelli R."/>
        </authorList>
    </citation>
    <scope>NUCLEOTIDE SEQUENCE [LARGE SCALE GENOMIC DNA]</scope>
    <source>
        <strain evidence="1 2">CMES1059</strain>
    </source>
</reference>
<gene>
    <name evidence="1" type="ORF">CTRU02_211834</name>
</gene>
<dbReference type="Proteomes" id="UP000805649">
    <property type="component" value="Unassembled WGS sequence"/>
</dbReference>
<name>A0ACC3YMC0_COLTU</name>